<sequence length="2993" mass="339550">MTGEGTSSSGSGVKESSLVWPMLDRANYAEWVMIMQCNLEALEIWHAIDPGTNVKRAHDHQAMAALLRSVPRDMWQMLGRKKTVKEVKAQRLLREFENIAFKEAESIDEFSMRISNLAAELKTMGEIVEDSCVIKKFLRVVPSRFSPVVVSIEMFCDMKKMTVEELVGRLHVAEERLDDKVEHIVDKMGHLMLAEEDWLEKHKHHFIQGPKDGGSGSSGGASSGGHGGHGSRSGHHKGKAAAHSDGGQDCKRPKKEKKREQKQPEVNVAVGGAEPGALMLAACDVDVVRRPTQTVHLSEEVTPMLVPEGVWVLDTGASNHMTGTRSTLTQLDEGVCGTVRFGDGSSVNIEGIGSMVMEDRQSTHKVLTKVYYIPKLKSNIISLGQLEEKGFVVTMGNGKLYSKQIATFKQQMKGSFNMSDLGLLSYYLGLEVKQKPGEIKICQSAYAQKIVGMAGMKGCNPVDTPMEQHIKLLPGKPELVSNATKFRSIVGSLRYLVNSRPDLAFSVGMVSRFMESPNSEHWAAIKRIIRYVAGTTELGYKFSLIIVKNEKILETAGGLNGIEVEDGHVSYCRPPTKRLATTNLQTSAMNPPHPDLKQVCDLPWDRLDEQVKVWARQVREASYDMEDVLDTFLARVDAADPSRLKRTMKKMGKVFGKAKARRNIAGAIEDIKKHLEEVAERRQKYKLDDIMCKPLARTSTIDPRLKVMYKQVTQLIGVDKSRDELVSMLMTLQPDDGTSNQEMKKVSNVGGLGKSTLAKAVYEKLKSQYDCGAFISIGRDYDLVKVFMDILFHLDGEKHKDIHNTRRGLKLRIHQLREFLKKKSLLAGKPECEWSMVYNSVGLDTEEIRSMSVVTGALGSLAPKLLQLLHGEYKLQKGVRKQVESLSRELDSIYPFLHKVSDVPWDQLDEQVKLWAREIREASYDMEDVLDTFLVRVDGGKTNADSSSLKLAMTKLGELFSKVKARRDIAAKIKEITKRLEEVANNRQKYKVDEIMCKPLAATSTIDPRLKAMYKEVTQLIGVDKSREELVSLLNTSQPDLVVSDKKMKKVSIVGVGGLGKTTLARVVYDKLKPQYDCGAFISIGRDHDLVKVFKDILFHLDSENHKDIHNTERGIELLIHQLREFLKKKRYFIVIDDVWEVHTWEAIELALVENNHGSKVITTTRNVDVAKAFGEVYKLKQLSYDDTMKLFYTRLSRADRKFLHNHPDDISEKILKKCAGIPLAIITMASLLAGKPECEWSMVYNSIGFHTTDNREAEDTMTILSFSYYDLPPHLRTCLLYLSTYPEDYEIENDSLIWKWIAEGFIDGKQGTRLFELGERYFNDLINRSLIQPVESMWNGRVESCCVHDMVLDLMRKLSSDENFIAILGDNVEETPAPSSVRRLANQNRIAEHINSETMVTGLPKVRSYTAFKCFIDSRDQFLRFKLLRVLDIVDCSVEKGCPLEHLGDLLHLRYLRIRFNGTSPELPIQLGNLKLLQTLNVGGTLPACIVQLKDLVRLCADNKVPDGIGKLVSLEELRIMNGCSDKPKRFFKELASLRELRVLEFATYDGVDESMHGDFVESLSNMQTLQFIDVYHLPWLADTAMWEAAGFVLPRPLHYLGWQLIRLSKLPSCINPTRLPNLAHLELFVITMDEQDLKLLARLPALRYLDLTTWSTVTASNINSSDRSFFHKLTHFRTNAMVQFEQANEEGTSVSLHMWNGEDAMPFASRKSNDSRKVVPSGVMPNQCTVYLSSNIITNQWFFHFGVDRYFIVIDDVWEVRTWEAIELALVENNHGSKVITTTRNVDVAKAFGEVYKLKQLSYDDTMKLFYTRLSRADRKFLHNHPDDISEKILKKCAGIPLAIITMASLLSGKPECKWSMVYNSICFHTTDNREAEDTMTILSFSYYDLPPHLRTCLLYLSTYPEDYEIENDSLIWKWIAEGFIDGKQGTRLFELGERYFNDLINRSLIQPVESKWNGRVEYCRVHDMVLDLMRKLSSDENFITILGDNVEGAPAPSNVRQLAHQNRIAKHINSETMVTGMPKVRSYTTFKCFIDSRDQFLRFKLLRVLDIVDCSFEKGCHLEHLGDLLHLRYLSLRFYGSSPELPIQLGNLKLLQTLNVGGTLPACIVQLKDLVRLCAQEKVPDGIGKLVSLEELIILNGCSDKPKRFFKELASLRELRVLAFATYDGADESMQRDFVESLSNLQKLQYIQVHGSPWHADTAMWEAAGFVLPRPLHYLVWPAIRLSKLPSCINPTRLPNLAHLELFVITMDEQDLKLLARLPALRYLNLTTESTVTASNINSSDRSFFHKLTHFRTNAMVQFEQANEEGTSVSLHMWNGEDAMPFASRKSNDSRKVVPSGVMPNQCTVRTWEAIELALVENNHGSKVITTTRNVDVAKASGEVYKLKQLSYDDSMKLFYTRLSRADRKFLDNHPDDISEKILKKCAGIPLAIITMASLLSGKPECKWSMVYNSICFHTTDNREAEDTMTILSFSYYDLPPHLRTCLLYLSTYPEDYEIEKDSVIWKWIAEGFIDGKQGTRLFELGERYFNDLINRSLIQPVESKWNGRVEYCRVHDMVLDLMRKLSSDENFITILGDNVEGAPAPSNVRQLAHQNRIAKHINSETMVTGMPKVRSYTTFKCFIDSRDQFLRFKLLRVLDIVDCSFEKGCHLEHLGDLLHLRYLSLRFYGSSPELPIQLGNLKLLQTLNVGGTLPACIVQLKDLVRLCAQEKVPDGIGKLVSLEELIILNGCSDKPKRFFKELASLRELRVLAFATYDGADESMQRDFVESLSNLQKLQYIQVHGSPWHADTAMWEAAGFVLPRPLHYLGWQLIRLSKLPSCINPTRLPNLAYLALFVITMDEQDLKLLARLPALCYLNLTTKSTVTASNINSSDRCLFQKLTHFATNAMVQFEQPDEEDTSVSLHMWNGEDAMPLASRKSNDSRKVVPSGVMPNLEVLKFNVPLQALKGNYSDYCGNIDLEYLPSFRNSQGGSSVKTCLLQRGMLRWLY</sequence>
<feature type="domain" description="Disease resistance N-terminal" evidence="11">
    <location>
        <begin position="857"/>
        <end position="943"/>
    </location>
</feature>
<evidence type="ECO:0000259" key="11">
    <source>
        <dbReference type="Pfam" id="PF18052"/>
    </source>
</evidence>
<evidence type="ECO:0000256" key="1">
    <source>
        <dbReference type="ARBA" id="ARBA00008894"/>
    </source>
</evidence>
<dbReference type="InterPro" id="IPR038005">
    <property type="entry name" value="RX-like_CC"/>
</dbReference>
<dbReference type="PRINTS" id="PR00364">
    <property type="entry name" value="DISEASERSIST"/>
</dbReference>
<dbReference type="SUPFAM" id="SSF52058">
    <property type="entry name" value="L domain-like"/>
    <property type="match status" value="3"/>
</dbReference>
<dbReference type="Gene3D" id="1.10.8.430">
    <property type="entry name" value="Helical domain of apoptotic protease-activating factors"/>
    <property type="match status" value="3"/>
</dbReference>
<dbReference type="Pfam" id="PF14223">
    <property type="entry name" value="Retrotran_gag_2"/>
    <property type="match status" value="1"/>
</dbReference>
<dbReference type="InterPro" id="IPR027417">
    <property type="entry name" value="P-loop_NTPase"/>
</dbReference>
<feature type="domain" description="Disease resistance protein winged helix" evidence="13">
    <location>
        <begin position="1286"/>
        <end position="1355"/>
    </location>
</feature>
<feature type="coiled-coil region" evidence="7">
    <location>
        <begin position="966"/>
        <end position="993"/>
    </location>
</feature>
<feature type="region of interest" description="Disordered" evidence="8">
    <location>
        <begin position="206"/>
        <end position="270"/>
    </location>
</feature>
<dbReference type="InterPro" id="IPR041118">
    <property type="entry name" value="Rx_N"/>
</dbReference>
<dbReference type="Proteomes" id="UP000604825">
    <property type="component" value="Unassembled WGS sequence"/>
</dbReference>
<dbReference type="Pfam" id="PF00931">
    <property type="entry name" value="NB-ARC"/>
    <property type="match status" value="3"/>
</dbReference>
<dbReference type="Gene3D" id="3.40.50.300">
    <property type="entry name" value="P-loop containing nucleotide triphosphate hydrolases"/>
    <property type="match status" value="3"/>
</dbReference>
<feature type="domain" description="NB-ARC" evidence="9">
    <location>
        <begin position="1045"/>
        <end position="1193"/>
    </location>
</feature>
<dbReference type="Pfam" id="PF18052">
    <property type="entry name" value="Rx_N"/>
    <property type="match status" value="2"/>
</dbReference>
<dbReference type="Gene3D" id="3.80.10.10">
    <property type="entry name" value="Ribonuclease Inhibitor"/>
    <property type="match status" value="3"/>
</dbReference>
<evidence type="ECO:0000259" key="9">
    <source>
        <dbReference type="Pfam" id="PF00931"/>
    </source>
</evidence>
<dbReference type="SUPFAM" id="SSF52540">
    <property type="entry name" value="P-loop containing nucleoside triphosphate hydrolases"/>
    <property type="match status" value="4"/>
</dbReference>
<dbReference type="InterPro" id="IPR013103">
    <property type="entry name" value="RVT_2"/>
</dbReference>
<keyword evidence="2" id="KW-0433">Leucine-rich repeat</keyword>
<feature type="domain" description="Disease resistance N-terminal" evidence="11">
    <location>
        <begin position="606"/>
        <end position="640"/>
    </location>
</feature>
<dbReference type="Pfam" id="PF23598">
    <property type="entry name" value="LRR_14"/>
    <property type="match status" value="3"/>
</dbReference>
<feature type="domain" description="Reverse transcriptase Ty1/copia-type" evidence="10">
    <location>
        <begin position="402"/>
        <end position="467"/>
    </location>
</feature>
<feature type="domain" description="NB-ARC" evidence="9">
    <location>
        <begin position="745"/>
        <end position="824"/>
    </location>
</feature>
<feature type="domain" description="NB-ARC" evidence="9">
    <location>
        <begin position="1751"/>
        <end position="1813"/>
    </location>
</feature>
<name>A0A811Q9X4_9POAL</name>
<dbReference type="EMBL" id="CAJGYO010000009">
    <property type="protein sequence ID" value="CAD6252778.1"/>
    <property type="molecule type" value="Genomic_DNA"/>
</dbReference>
<dbReference type="InterPro" id="IPR042197">
    <property type="entry name" value="Apaf_helical"/>
</dbReference>
<evidence type="ECO:0000256" key="6">
    <source>
        <dbReference type="ARBA" id="ARBA00023054"/>
    </source>
</evidence>
<dbReference type="Pfam" id="PF07727">
    <property type="entry name" value="RVT_2"/>
    <property type="match status" value="1"/>
</dbReference>
<keyword evidence="5" id="KW-0611">Plant defense</keyword>
<dbReference type="InterPro" id="IPR036388">
    <property type="entry name" value="WH-like_DNA-bd_sf"/>
</dbReference>
<keyword evidence="4" id="KW-0547">Nucleotide-binding</keyword>
<evidence type="ECO:0000256" key="7">
    <source>
        <dbReference type="SAM" id="Coils"/>
    </source>
</evidence>
<evidence type="ECO:0000256" key="2">
    <source>
        <dbReference type="ARBA" id="ARBA00022614"/>
    </source>
</evidence>
<feature type="domain" description="Disease resistance R13L4/SHOC-2-like LRR" evidence="14">
    <location>
        <begin position="1406"/>
        <end position="1688"/>
    </location>
</feature>
<keyword evidence="16" id="KW-1185">Reference proteome</keyword>
<dbReference type="Gene3D" id="1.20.5.4130">
    <property type="match status" value="2"/>
</dbReference>
<evidence type="ECO:0000256" key="8">
    <source>
        <dbReference type="SAM" id="MobiDB-lite"/>
    </source>
</evidence>
<feature type="domain" description="Disease resistance R13L4/SHOC-2-like LRR" evidence="14">
    <location>
        <begin position="2616"/>
        <end position="2971"/>
    </location>
</feature>
<organism evidence="15 16">
    <name type="scientific">Miscanthus lutarioriparius</name>
    <dbReference type="NCBI Taxonomy" id="422564"/>
    <lineage>
        <taxon>Eukaryota</taxon>
        <taxon>Viridiplantae</taxon>
        <taxon>Streptophyta</taxon>
        <taxon>Embryophyta</taxon>
        <taxon>Tracheophyta</taxon>
        <taxon>Spermatophyta</taxon>
        <taxon>Magnoliopsida</taxon>
        <taxon>Liliopsida</taxon>
        <taxon>Poales</taxon>
        <taxon>Poaceae</taxon>
        <taxon>PACMAD clade</taxon>
        <taxon>Panicoideae</taxon>
        <taxon>Andropogonodae</taxon>
        <taxon>Andropogoneae</taxon>
        <taxon>Saccharinae</taxon>
        <taxon>Miscanthus</taxon>
    </lineage>
</organism>
<feature type="domain" description="Disease resistance protein winged helix" evidence="13">
    <location>
        <begin position="1906"/>
        <end position="1975"/>
    </location>
</feature>
<evidence type="ECO:0000256" key="4">
    <source>
        <dbReference type="ARBA" id="ARBA00022741"/>
    </source>
</evidence>
<dbReference type="GO" id="GO:0042742">
    <property type="term" value="P:defense response to bacterium"/>
    <property type="evidence" value="ECO:0007669"/>
    <property type="project" value="UniProtKB-ARBA"/>
</dbReference>
<dbReference type="PANTHER" id="PTHR23155:SF1181">
    <property type="entry name" value="OS08G0170200 PROTEIN"/>
    <property type="match status" value="1"/>
</dbReference>
<dbReference type="Gene3D" id="1.10.10.10">
    <property type="entry name" value="Winged helix-like DNA-binding domain superfamily/Winged helix DNA-binding domain"/>
    <property type="match status" value="3"/>
</dbReference>
<evidence type="ECO:0000259" key="10">
    <source>
        <dbReference type="Pfam" id="PF07727"/>
    </source>
</evidence>
<feature type="compositionally biased region" description="Gly residues" evidence="8">
    <location>
        <begin position="211"/>
        <end position="231"/>
    </location>
</feature>
<accession>A0A811Q9X4</accession>
<feature type="domain" description="Disease resistance protein winged helix" evidence="13">
    <location>
        <begin position="2496"/>
        <end position="2565"/>
    </location>
</feature>
<dbReference type="Pfam" id="PF23559">
    <property type="entry name" value="WHD_DRP"/>
    <property type="match status" value="3"/>
</dbReference>
<dbReference type="GO" id="GO:0009626">
    <property type="term" value="P:plant-type hypersensitive response"/>
    <property type="evidence" value="ECO:0007669"/>
    <property type="project" value="UniProtKB-ARBA"/>
</dbReference>
<comment type="similarity">
    <text evidence="1">Belongs to the disease resistance NB-LRR family.</text>
</comment>
<dbReference type="GO" id="GO:0002758">
    <property type="term" value="P:innate immune response-activating signaling pathway"/>
    <property type="evidence" value="ECO:0007669"/>
    <property type="project" value="UniProtKB-ARBA"/>
</dbReference>
<dbReference type="InterPro" id="IPR058922">
    <property type="entry name" value="WHD_DRP"/>
</dbReference>
<dbReference type="InterPro" id="IPR044974">
    <property type="entry name" value="Disease_R_plants"/>
</dbReference>
<feature type="coiled-coil region" evidence="7">
    <location>
        <begin position="657"/>
        <end position="688"/>
    </location>
</feature>
<evidence type="ECO:0000313" key="16">
    <source>
        <dbReference type="Proteomes" id="UP000604825"/>
    </source>
</evidence>
<evidence type="ECO:0000259" key="13">
    <source>
        <dbReference type="Pfam" id="PF23559"/>
    </source>
</evidence>
<keyword evidence="3" id="KW-0677">Repeat</keyword>
<comment type="caution">
    <text evidence="15">The sequence shown here is derived from an EMBL/GenBank/DDBJ whole genome shotgun (WGS) entry which is preliminary data.</text>
</comment>
<dbReference type="InterPro" id="IPR032675">
    <property type="entry name" value="LRR_dom_sf"/>
</dbReference>
<keyword evidence="6 7" id="KW-0175">Coiled coil</keyword>
<evidence type="ECO:0000256" key="5">
    <source>
        <dbReference type="ARBA" id="ARBA00022821"/>
    </source>
</evidence>
<dbReference type="Pfam" id="PF22936">
    <property type="entry name" value="Pol_BBD"/>
    <property type="match status" value="1"/>
</dbReference>
<evidence type="ECO:0000259" key="12">
    <source>
        <dbReference type="Pfam" id="PF22936"/>
    </source>
</evidence>
<dbReference type="InterPro" id="IPR054722">
    <property type="entry name" value="PolX-like_BBD"/>
</dbReference>
<feature type="domain" description="Disease resistance R13L4/SHOC-2-like LRR" evidence="14">
    <location>
        <begin position="2026"/>
        <end position="2308"/>
    </location>
</feature>
<evidence type="ECO:0000256" key="3">
    <source>
        <dbReference type="ARBA" id="ARBA00022737"/>
    </source>
</evidence>
<dbReference type="OrthoDB" id="6161812at2759"/>
<dbReference type="GO" id="GO:0043531">
    <property type="term" value="F:ADP binding"/>
    <property type="evidence" value="ECO:0007669"/>
    <property type="project" value="InterPro"/>
</dbReference>
<dbReference type="PANTHER" id="PTHR23155">
    <property type="entry name" value="DISEASE RESISTANCE PROTEIN RP"/>
    <property type="match status" value="1"/>
</dbReference>
<protein>
    <submittedName>
        <fullName evidence="15">Uncharacterized protein</fullName>
    </submittedName>
</protein>
<dbReference type="CDD" id="cd14798">
    <property type="entry name" value="RX-CC_like"/>
    <property type="match status" value="2"/>
</dbReference>
<dbReference type="FunFam" id="1.10.10.10:FF:000322">
    <property type="entry name" value="Probable disease resistance protein At1g63360"/>
    <property type="match status" value="3"/>
</dbReference>
<evidence type="ECO:0000259" key="14">
    <source>
        <dbReference type="Pfam" id="PF23598"/>
    </source>
</evidence>
<proteinExistence type="inferred from homology"/>
<feature type="domain" description="Retrovirus-related Pol polyprotein from transposon TNT 1-94-like beta-barrel" evidence="12">
    <location>
        <begin position="311"/>
        <end position="391"/>
    </location>
</feature>
<reference evidence="15" key="1">
    <citation type="submission" date="2020-10" db="EMBL/GenBank/DDBJ databases">
        <authorList>
            <person name="Han B."/>
            <person name="Lu T."/>
            <person name="Zhao Q."/>
            <person name="Huang X."/>
            <person name="Zhao Y."/>
        </authorList>
    </citation>
    <scope>NUCLEOTIDE SEQUENCE</scope>
</reference>
<evidence type="ECO:0000313" key="15">
    <source>
        <dbReference type="EMBL" id="CAD6252778.1"/>
    </source>
</evidence>
<dbReference type="InterPro" id="IPR002182">
    <property type="entry name" value="NB-ARC"/>
</dbReference>
<gene>
    <name evidence="15" type="ORF">NCGR_LOCUS36425</name>
</gene>
<dbReference type="InterPro" id="IPR055414">
    <property type="entry name" value="LRR_R13L4/SHOC2-like"/>
</dbReference>